<reference evidence="5 6" key="1">
    <citation type="journal article" date="2015" name="Genome Announc.">
        <title>Expanding the biotechnology potential of lactobacilli through comparative genomics of 213 strains and associated genera.</title>
        <authorList>
            <person name="Sun Z."/>
            <person name="Harris H.M."/>
            <person name="McCann A."/>
            <person name="Guo C."/>
            <person name="Argimon S."/>
            <person name="Zhang W."/>
            <person name="Yang X."/>
            <person name="Jeffery I.B."/>
            <person name="Cooney J.C."/>
            <person name="Kagawa T.F."/>
            <person name="Liu W."/>
            <person name="Song Y."/>
            <person name="Salvetti E."/>
            <person name="Wrobel A."/>
            <person name="Rasinkangas P."/>
            <person name="Parkhill J."/>
            <person name="Rea M.C."/>
            <person name="O'Sullivan O."/>
            <person name="Ritari J."/>
            <person name="Douillard F.P."/>
            <person name="Paul Ross R."/>
            <person name="Yang R."/>
            <person name="Briner A.E."/>
            <person name="Felis G.E."/>
            <person name="de Vos W.M."/>
            <person name="Barrangou R."/>
            <person name="Klaenhammer T.R."/>
            <person name="Caufield P.W."/>
            <person name="Cui Y."/>
            <person name="Zhang H."/>
            <person name="O'Toole P.W."/>
        </authorList>
    </citation>
    <scope>NUCLEOTIDE SEQUENCE [LARGE SCALE GENOMIC DNA]</scope>
    <source>
        <strain evidence="5 6">DSM 19394</strain>
    </source>
</reference>
<dbReference type="Gene3D" id="1.10.10.10">
    <property type="entry name" value="Winged helix-like DNA-binding domain superfamily/Winged helix DNA-binding domain"/>
    <property type="match status" value="1"/>
</dbReference>
<evidence type="ECO:0000256" key="3">
    <source>
        <dbReference type="ARBA" id="ARBA00023163"/>
    </source>
</evidence>
<evidence type="ECO:0000313" key="5">
    <source>
        <dbReference type="EMBL" id="KRK95881.1"/>
    </source>
</evidence>
<dbReference type="Pfam" id="PF01638">
    <property type="entry name" value="HxlR"/>
    <property type="match status" value="1"/>
</dbReference>
<accession>A0A0R1LSV0</accession>
<dbReference type="PROSITE" id="PS51118">
    <property type="entry name" value="HTH_HXLR"/>
    <property type="match status" value="1"/>
</dbReference>
<feature type="domain" description="HTH hxlR-type" evidence="4">
    <location>
        <begin position="24"/>
        <end position="123"/>
    </location>
</feature>
<dbReference type="EMBL" id="AZDV01000005">
    <property type="protein sequence ID" value="KRK95881.1"/>
    <property type="molecule type" value="Genomic_DNA"/>
</dbReference>
<dbReference type="GO" id="GO:0003677">
    <property type="term" value="F:DNA binding"/>
    <property type="evidence" value="ECO:0007669"/>
    <property type="project" value="UniProtKB-KW"/>
</dbReference>
<dbReference type="OrthoDB" id="9791143at2"/>
<dbReference type="PANTHER" id="PTHR33204">
    <property type="entry name" value="TRANSCRIPTIONAL REGULATOR, MARR FAMILY"/>
    <property type="match status" value="1"/>
</dbReference>
<keyword evidence="6" id="KW-1185">Reference proteome</keyword>
<dbReference type="STRING" id="1423715.FD25_GL002341"/>
<dbReference type="InterPro" id="IPR036388">
    <property type="entry name" value="WH-like_DNA-bd_sf"/>
</dbReference>
<dbReference type="Proteomes" id="UP000051955">
    <property type="component" value="Unassembled WGS sequence"/>
</dbReference>
<proteinExistence type="predicted"/>
<sequence length="129" mass="14880">MPISTQPTDCALPTEPRDYYHEDCPVLYALGKVDQKWKLPILWQIAGHHGLRYNELKRQVRGVTNTMLTKSLRELESDGLVSRHATSTVPPEVAYRLTLKGKQLLVTLQDLHQWGVTQLKQERRQQHAN</sequence>
<keyword evidence="1" id="KW-0805">Transcription regulation</keyword>
<dbReference type="PATRIC" id="fig|1423715.3.peg.2416"/>
<dbReference type="InterPro" id="IPR002577">
    <property type="entry name" value="HTH_HxlR"/>
</dbReference>
<name>A0A0R1LSV0_9LACO</name>
<keyword evidence="2" id="KW-0238">DNA-binding</keyword>
<evidence type="ECO:0000256" key="2">
    <source>
        <dbReference type="ARBA" id="ARBA00023125"/>
    </source>
</evidence>
<evidence type="ECO:0000259" key="4">
    <source>
        <dbReference type="PROSITE" id="PS51118"/>
    </source>
</evidence>
<protein>
    <recommendedName>
        <fullName evidence="4">HTH hxlR-type domain-containing protein</fullName>
    </recommendedName>
</protein>
<dbReference type="SUPFAM" id="SSF46785">
    <property type="entry name" value="Winged helix' DNA-binding domain"/>
    <property type="match status" value="1"/>
</dbReference>
<dbReference type="InterPro" id="IPR036390">
    <property type="entry name" value="WH_DNA-bd_sf"/>
</dbReference>
<evidence type="ECO:0000256" key="1">
    <source>
        <dbReference type="ARBA" id="ARBA00023015"/>
    </source>
</evidence>
<keyword evidence="3" id="KW-0804">Transcription</keyword>
<comment type="caution">
    <text evidence="5">The sequence shown here is derived from an EMBL/GenBank/DDBJ whole genome shotgun (WGS) entry which is preliminary data.</text>
</comment>
<dbReference type="RefSeq" id="WP_057801061.1">
    <property type="nucleotide sequence ID" value="NZ_AZDV01000005.1"/>
</dbReference>
<gene>
    <name evidence="5" type="ORF">FD25_GL002341</name>
</gene>
<dbReference type="AlphaFoldDB" id="A0A0R1LSV0"/>
<evidence type="ECO:0000313" key="6">
    <source>
        <dbReference type="Proteomes" id="UP000051955"/>
    </source>
</evidence>
<organism evidence="5 6">
    <name type="scientific">Levilactobacillus acidifarinae DSM 19394 = JCM 15949</name>
    <dbReference type="NCBI Taxonomy" id="1423715"/>
    <lineage>
        <taxon>Bacteria</taxon>
        <taxon>Bacillati</taxon>
        <taxon>Bacillota</taxon>
        <taxon>Bacilli</taxon>
        <taxon>Lactobacillales</taxon>
        <taxon>Lactobacillaceae</taxon>
        <taxon>Levilactobacillus</taxon>
    </lineage>
</organism>